<organism evidence="1">
    <name type="scientific">bioreactor metagenome</name>
    <dbReference type="NCBI Taxonomy" id="1076179"/>
    <lineage>
        <taxon>unclassified sequences</taxon>
        <taxon>metagenomes</taxon>
        <taxon>ecological metagenomes</taxon>
    </lineage>
</organism>
<protein>
    <submittedName>
        <fullName evidence="1">Uncharacterized protein</fullName>
    </submittedName>
</protein>
<accession>A0A644ZT50</accession>
<name>A0A644ZT50_9ZZZZ</name>
<dbReference type="EMBL" id="VSSQ01009110">
    <property type="protein sequence ID" value="MPM40744.1"/>
    <property type="molecule type" value="Genomic_DNA"/>
</dbReference>
<comment type="caution">
    <text evidence="1">The sequence shown here is derived from an EMBL/GenBank/DDBJ whole genome shotgun (WGS) entry which is preliminary data.</text>
</comment>
<reference evidence="1" key="1">
    <citation type="submission" date="2019-08" db="EMBL/GenBank/DDBJ databases">
        <authorList>
            <person name="Kucharzyk K."/>
            <person name="Murdoch R.W."/>
            <person name="Higgins S."/>
            <person name="Loffler F."/>
        </authorList>
    </citation>
    <scope>NUCLEOTIDE SEQUENCE</scope>
</reference>
<gene>
    <name evidence="1" type="ORF">SDC9_87392</name>
</gene>
<sequence>MQLQTGSVLGKLAVYHRFQGGIGDEEQADPAYCCVVGNQGNGNHQPLLILVALH</sequence>
<proteinExistence type="predicted"/>
<dbReference type="AlphaFoldDB" id="A0A644ZT50"/>
<evidence type="ECO:0000313" key="1">
    <source>
        <dbReference type="EMBL" id="MPM40744.1"/>
    </source>
</evidence>